<dbReference type="AlphaFoldDB" id="A0A5Q0N2A2"/>
<dbReference type="GeneID" id="42437930"/>
<feature type="transmembrane region" description="Helical" evidence="1">
    <location>
        <begin position="102"/>
        <end position="122"/>
    </location>
</feature>
<proteinExistence type="predicted"/>
<sequence>MSPIKKAGLISGTAALTSSGTTTGLKLGASIIKNMEINKTIYNFPQAETNPDRLPSLELNFILSPLVNDLTSPLQDLLIYSLVLYIFLLILIIGILIIIFNILLYIFNLNIINFILIKFMPIKIRNWFNKYINTGIDYNNKFVLFIFIMQAILIFLFVYLK</sequence>
<geneLocation type="mitochondrion" evidence="2"/>
<feature type="transmembrane region" description="Helical" evidence="1">
    <location>
        <begin position="77"/>
        <end position="97"/>
    </location>
</feature>
<protein>
    <submittedName>
        <fullName evidence="2">Uncharacterized protein</fullName>
    </submittedName>
</protein>
<accession>A0A5Q0N2A2</accession>
<evidence type="ECO:0000256" key="1">
    <source>
        <dbReference type="SAM" id="Phobius"/>
    </source>
</evidence>
<organism evidence="2">
    <name type="scientific">Amanita phalloides</name>
    <name type="common">Death cap</name>
    <dbReference type="NCBI Taxonomy" id="67723"/>
    <lineage>
        <taxon>Eukaryota</taxon>
        <taxon>Fungi</taxon>
        <taxon>Dikarya</taxon>
        <taxon>Basidiomycota</taxon>
        <taxon>Agaricomycotina</taxon>
        <taxon>Agaricomycetes</taxon>
        <taxon>Agaricomycetidae</taxon>
        <taxon>Agaricales</taxon>
        <taxon>Pluteineae</taxon>
        <taxon>Amanitaceae</taxon>
        <taxon>Amanita</taxon>
    </lineage>
</organism>
<keyword evidence="1" id="KW-1133">Transmembrane helix</keyword>
<name>A0A5Q0N2A2_AMAPH</name>
<dbReference type="EMBL" id="MK993560">
    <property type="protein sequence ID" value="QFZ98686.1"/>
    <property type="molecule type" value="Genomic_DNA"/>
</dbReference>
<gene>
    <name evidence="2" type="primary">orf161</name>
</gene>
<keyword evidence="2" id="KW-0496">Mitochondrion</keyword>
<reference evidence="2" key="1">
    <citation type="journal article" name="Front. Microbiol.">
        <title>Comparative Mitogenome Analysis Reveals Mitochondrial Genome Differentiation in Ectomycorrhizal and Asymbiotic Amanita Species.</title>
        <authorList>
            <person name="Li Q."/>
            <person name="He X."/>
            <person name="Ren Y."/>
            <person name="Xiong C."/>
            <person name="Jin X."/>
            <person name="Peng L."/>
            <person name="Huang W."/>
        </authorList>
    </citation>
    <scope>NUCLEOTIDE SEQUENCE</scope>
</reference>
<evidence type="ECO:0000313" key="2">
    <source>
        <dbReference type="EMBL" id="QFZ98686.1"/>
    </source>
</evidence>
<keyword evidence="1" id="KW-0472">Membrane</keyword>
<feature type="transmembrane region" description="Helical" evidence="1">
    <location>
        <begin position="142"/>
        <end position="160"/>
    </location>
</feature>
<dbReference type="RefSeq" id="YP_009710737.1">
    <property type="nucleotide sequence ID" value="NC_045200.1"/>
</dbReference>
<keyword evidence="1" id="KW-0812">Transmembrane</keyword>